<dbReference type="InterPro" id="IPR008258">
    <property type="entry name" value="Transglycosylase_SLT_dom_1"/>
</dbReference>
<feature type="compositionally biased region" description="Low complexity" evidence="6">
    <location>
        <begin position="25"/>
        <end position="44"/>
    </location>
</feature>
<dbReference type="Pfam" id="PF00877">
    <property type="entry name" value="NLPC_P60"/>
    <property type="match status" value="1"/>
</dbReference>
<dbReference type="CDD" id="cd00254">
    <property type="entry name" value="LT-like"/>
    <property type="match status" value="1"/>
</dbReference>
<dbReference type="Gene3D" id="3.90.1720.10">
    <property type="entry name" value="endopeptidase domain like (from Nostoc punctiforme)"/>
    <property type="match status" value="1"/>
</dbReference>
<evidence type="ECO:0000256" key="6">
    <source>
        <dbReference type="SAM" id="MobiDB-lite"/>
    </source>
</evidence>
<evidence type="ECO:0000313" key="9">
    <source>
        <dbReference type="Proteomes" id="UP001235712"/>
    </source>
</evidence>
<dbReference type="InterPro" id="IPR038765">
    <property type="entry name" value="Papain-like_cys_pep_sf"/>
</dbReference>
<sequence>MSEGLSAVLSRIGQIETLINPAPVSATSSSTTTSASTSSTSTTSDFDDLLSLVNGTGSSSSSSSTTSTSLADKAISIAKQYLGVDYKWGGNDPETGLDCSGFTKLVFGQLGIELPRTSAAQATVGTKVSSLAAAQPGDLVFFNSPVSHVGIYLGDGKMIDAPKTGDVVRIRDVYETPSQIRRVLTDTSSTSSSSGSVADTLAKLTGSTGSSSLGSTPYASLFEAAGKKYGLDPALLSAVAKTESNYNASAKSPAGAQGLMQLMPGTAKDLGVDASVPAQAVDGAARYLSDQLRTFGRVDLALAAYNAGPGAVRKYDGVPPYTETENYVRRVQNAWGQLR</sequence>
<dbReference type="InterPro" id="IPR023346">
    <property type="entry name" value="Lysozyme-like_dom_sf"/>
</dbReference>
<dbReference type="Pfam" id="PF01464">
    <property type="entry name" value="SLT"/>
    <property type="match status" value="1"/>
</dbReference>
<keyword evidence="5" id="KW-0788">Thiol protease</keyword>
<name>A0ABT9P1V3_9ACTN</name>
<dbReference type="PANTHER" id="PTHR47053:SF1">
    <property type="entry name" value="MUREIN DD-ENDOPEPTIDASE MEPH-RELATED"/>
    <property type="match status" value="1"/>
</dbReference>
<comment type="caution">
    <text evidence="8">The sequence shown here is derived from an EMBL/GenBank/DDBJ whole genome shotgun (WGS) entry which is preliminary data.</text>
</comment>
<keyword evidence="4 8" id="KW-0378">Hydrolase</keyword>
<dbReference type="SUPFAM" id="SSF54001">
    <property type="entry name" value="Cysteine proteinases"/>
    <property type="match status" value="1"/>
</dbReference>
<dbReference type="PROSITE" id="PS00922">
    <property type="entry name" value="TRANSGLYCOSYLASE"/>
    <property type="match status" value="1"/>
</dbReference>
<dbReference type="SUPFAM" id="SSF53955">
    <property type="entry name" value="Lysozyme-like"/>
    <property type="match status" value="1"/>
</dbReference>
<dbReference type="InterPro" id="IPR000064">
    <property type="entry name" value="NLP_P60_dom"/>
</dbReference>
<dbReference type="GO" id="GO:0016787">
    <property type="term" value="F:hydrolase activity"/>
    <property type="evidence" value="ECO:0007669"/>
    <property type="project" value="UniProtKB-KW"/>
</dbReference>
<feature type="region of interest" description="Disordered" evidence="6">
    <location>
        <begin position="23"/>
        <end position="44"/>
    </location>
</feature>
<evidence type="ECO:0000256" key="3">
    <source>
        <dbReference type="ARBA" id="ARBA00022670"/>
    </source>
</evidence>
<comment type="similarity">
    <text evidence="2">Belongs to the transglycosylase Slt family.</text>
</comment>
<evidence type="ECO:0000256" key="5">
    <source>
        <dbReference type="ARBA" id="ARBA00022807"/>
    </source>
</evidence>
<dbReference type="RefSeq" id="WP_307241352.1">
    <property type="nucleotide sequence ID" value="NZ_JAUSQZ010000001.1"/>
</dbReference>
<gene>
    <name evidence="8" type="ORF">J2S57_002251</name>
</gene>
<organism evidence="8 9">
    <name type="scientific">Kineosporia succinea</name>
    <dbReference type="NCBI Taxonomy" id="84632"/>
    <lineage>
        <taxon>Bacteria</taxon>
        <taxon>Bacillati</taxon>
        <taxon>Actinomycetota</taxon>
        <taxon>Actinomycetes</taxon>
        <taxon>Kineosporiales</taxon>
        <taxon>Kineosporiaceae</taxon>
        <taxon>Kineosporia</taxon>
    </lineage>
</organism>
<dbReference type="InterPro" id="IPR051202">
    <property type="entry name" value="Peptidase_C40"/>
</dbReference>
<accession>A0ABT9P1V3</accession>
<proteinExistence type="inferred from homology"/>
<protein>
    <submittedName>
        <fullName evidence="8">Cell wall-associated NlpC family hydrolase</fullName>
    </submittedName>
</protein>
<dbReference type="EMBL" id="JAUSQZ010000001">
    <property type="protein sequence ID" value="MDP9826502.1"/>
    <property type="molecule type" value="Genomic_DNA"/>
</dbReference>
<dbReference type="PROSITE" id="PS51935">
    <property type="entry name" value="NLPC_P60"/>
    <property type="match status" value="1"/>
</dbReference>
<dbReference type="InterPro" id="IPR000189">
    <property type="entry name" value="Transglyc_AS"/>
</dbReference>
<reference evidence="8 9" key="1">
    <citation type="submission" date="2023-07" db="EMBL/GenBank/DDBJ databases">
        <title>Sequencing the genomes of 1000 actinobacteria strains.</title>
        <authorList>
            <person name="Klenk H.-P."/>
        </authorList>
    </citation>
    <scope>NUCLEOTIDE SEQUENCE [LARGE SCALE GENOMIC DNA]</scope>
    <source>
        <strain evidence="8 9">DSM 44388</strain>
    </source>
</reference>
<dbReference type="Proteomes" id="UP001235712">
    <property type="component" value="Unassembled WGS sequence"/>
</dbReference>
<dbReference type="PANTHER" id="PTHR47053">
    <property type="entry name" value="MUREIN DD-ENDOPEPTIDASE MEPH-RELATED"/>
    <property type="match status" value="1"/>
</dbReference>
<evidence type="ECO:0000256" key="4">
    <source>
        <dbReference type="ARBA" id="ARBA00022801"/>
    </source>
</evidence>
<dbReference type="Gene3D" id="1.10.530.10">
    <property type="match status" value="1"/>
</dbReference>
<evidence type="ECO:0000256" key="2">
    <source>
        <dbReference type="ARBA" id="ARBA00007734"/>
    </source>
</evidence>
<evidence type="ECO:0000259" key="7">
    <source>
        <dbReference type="PROSITE" id="PS51935"/>
    </source>
</evidence>
<comment type="similarity">
    <text evidence="1">Belongs to the peptidase C40 family.</text>
</comment>
<keyword evidence="9" id="KW-1185">Reference proteome</keyword>
<keyword evidence="3" id="KW-0645">Protease</keyword>
<evidence type="ECO:0000256" key="1">
    <source>
        <dbReference type="ARBA" id="ARBA00007074"/>
    </source>
</evidence>
<evidence type="ECO:0000313" key="8">
    <source>
        <dbReference type="EMBL" id="MDP9826502.1"/>
    </source>
</evidence>
<feature type="domain" description="NlpC/P60" evidence="7">
    <location>
        <begin position="68"/>
        <end position="191"/>
    </location>
</feature>